<organism evidence="4">
    <name type="scientific">Fusarium oxysporum f. sp. pisi HDV247</name>
    <dbReference type="NCBI Taxonomy" id="1080344"/>
    <lineage>
        <taxon>Eukaryota</taxon>
        <taxon>Fungi</taxon>
        <taxon>Dikarya</taxon>
        <taxon>Ascomycota</taxon>
        <taxon>Pezizomycotina</taxon>
        <taxon>Sordariomycetes</taxon>
        <taxon>Hypocreomycetidae</taxon>
        <taxon>Hypocreales</taxon>
        <taxon>Nectriaceae</taxon>
        <taxon>Fusarium</taxon>
        <taxon>Fusarium oxysporum species complex</taxon>
    </lineage>
</organism>
<dbReference type="PROSITE" id="PS00463">
    <property type="entry name" value="ZN2_CY6_FUNGAL_1"/>
    <property type="match status" value="1"/>
</dbReference>
<dbReference type="Pfam" id="PF00172">
    <property type="entry name" value="Zn_clus"/>
    <property type="match status" value="1"/>
</dbReference>
<evidence type="ECO:0000313" key="4">
    <source>
        <dbReference type="EMBL" id="EXA36748.1"/>
    </source>
</evidence>
<feature type="region of interest" description="Disordered" evidence="2">
    <location>
        <begin position="415"/>
        <end position="486"/>
    </location>
</feature>
<name>W9NVC0_FUSOX</name>
<gene>
    <name evidence="4" type="ORF">FOVG_12634</name>
</gene>
<reference evidence="4" key="2">
    <citation type="submission" date="2012-05" db="EMBL/GenBank/DDBJ databases">
        <title>Annotation of the Genome Sequence of Fusarium oxysporum HDV247.</title>
        <authorList>
            <consortium name="The Broad Institute Genomics Platform"/>
            <person name="Ma L.-J."/>
            <person name="Corby-Kistler H."/>
            <person name="Broz K."/>
            <person name="Gale L.R."/>
            <person name="Jonkers W."/>
            <person name="O'Donnell K."/>
            <person name="Ploetz R."/>
            <person name="Steinberg C."/>
            <person name="Schwartz D.C."/>
            <person name="VanEtten H."/>
            <person name="Zhou S."/>
            <person name="Young S.K."/>
            <person name="Zeng Q."/>
            <person name="Gargeya S."/>
            <person name="Fitzgerald M."/>
            <person name="Abouelleil A."/>
            <person name="Alvarado L."/>
            <person name="Chapman S.B."/>
            <person name="Gainer-Dewar J."/>
            <person name="Goldberg J."/>
            <person name="Griggs A."/>
            <person name="Gujja S."/>
            <person name="Hansen M."/>
            <person name="Howarth C."/>
            <person name="Imamovic A."/>
            <person name="Ireland A."/>
            <person name="Larimer J."/>
            <person name="McCowan C."/>
            <person name="Murphy C."/>
            <person name="Pearson M."/>
            <person name="Poon T.W."/>
            <person name="Priest M."/>
            <person name="Roberts A."/>
            <person name="Saif S."/>
            <person name="Shea T."/>
            <person name="Sykes S."/>
            <person name="Wortman J."/>
            <person name="Nusbaum C."/>
            <person name="Birren B."/>
        </authorList>
    </citation>
    <scope>NUCLEOTIDE SEQUENCE</scope>
    <source>
        <strain evidence="4">HDV247</strain>
    </source>
</reference>
<accession>W9NVC0</accession>
<dbReference type="GO" id="GO:0000981">
    <property type="term" value="F:DNA-binding transcription factor activity, RNA polymerase II-specific"/>
    <property type="evidence" value="ECO:0007669"/>
    <property type="project" value="InterPro"/>
</dbReference>
<dbReference type="PANTHER" id="PTHR38166:SF1">
    <property type="entry name" value="C2H2-TYPE DOMAIN-CONTAINING PROTEIN"/>
    <property type="match status" value="1"/>
</dbReference>
<sequence length="802" mass="89225">MHGSPSMEGPSKAESGASEQPQYSSHNYSPSNSPPGVRNPHFPHYGTINYQLPPPPPPIAPYTPPPSSTSTPYAYPLGGAYFNGGVYFNGLRPGTAPVPRQRTSIACRYCRKRKIRCSGRGTLMGGKCVNCSRMNQECIFSDVTPAPAIAPSAAAPGVVPLREGAFGSLRQPVVQEAHQNRDINSFEYGVYSMSDQQYYPQSFYPPAPDHRGISHHDRRLSYGQTQYDSDSHEDYEVLGKLQSLQANSELKGDDCDVSNPWMSHIPKRSHNFTPDALAKHFETLQGRERQARPPSILDLPHSQDLELQDLEKTREILREHDRKPHKLGKTFEYNLEARLRKQPQVSKESIELPDAVGLTLRSRTPSASPTVSSDIEVASISEDSDVVSQLDVNSQGYRIFSRVFCRIAILGQNEVTERGESSSNSSKGKQVAKGGSTSSSSTRDGTSSTRGRKNQRQDDDLGDEGGDGKNEPPSKRGKTSQSQCGGRSRFLACPYWKSDPEKYWECFLKKNDTIAHLKQHLTRRHTPKYYCQICYETFGDFDLFDSHALERSCTRGPSAKLEGISQQQKNQLSIKSKGSVEQQWYTVWSILFPDLEPPATIYIHSTHSEDFCRIQEFAQREGVAIMLDELESNGLVVQPDASNQMLRSTVQRAMVAIFRSYSIRREPSSEEAEEPILSQALEPDHGVSLQQVSITGGQIGHGNLPINSTDMNRMMEDVTDGSIIERSNRPSRSTWSQLPMTASWLPRGIVQDHNEDEPWGPAFLDEPAFGQSSSGNDLPFTLESSDMSDLDALLRDVISTEA</sequence>
<dbReference type="InterPro" id="IPR036864">
    <property type="entry name" value="Zn2-C6_fun-type_DNA-bd_sf"/>
</dbReference>
<dbReference type="HOGENOM" id="CLU_350905_0_0_1"/>
<feature type="region of interest" description="Disordered" evidence="2">
    <location>
        <begin position="1"/>
        <end position="68"/>
    </location>
</feature>
<dbReference type="PROSITE" id="PS50048">
    <property type="entry name" value="ZN2_CY6_FUNGAL_2"/>
    <property type="match status" value="1"/>
</dbReference>
<dbReference type="SMART" id="SM00066">
    <property type="entry name" value="GAL4"/>
    <property type="match status" value="1"/>
</dbReference>
<feature type="compositionally biased region" description="Low complexity" evidence="2">
    <location>
        <begin position="20"/>
        <end position="35"/>
    </location>
</feature>
<feature type="domain" description="Zn(2)-C6 fungal-type" evidence="3">
    <location>
        <begin position="106"/>
        <end position="140"/>
    </location>
</feature>
<dbReference type="CDD" id="cd00067">
    <property type="entry name" value="GAL4"/>
    <property type="match status" value="1"/>
</dbReference>
<dbReference type="EMBL" id="JH650976">
    <property type="protein sequence ID" value="EXA36748.1"/>
    <property type="molecule type" value="Genomic_DNA"/>
</dbReference>
<proteinExistence type="predicted"/>
<dbReference type="OrthoDB" id="4738706at2759"/>
<reference evidence="4" key="1">
    <citation type="submission" date="2011-10" db="EMBL/GenBank/DDBJ databases">
        <title>The Genome Sequence of Fusarium oxysporum HDV247.</title>
        <authorList>
            <consortium name="The Broad Institute Genome Sequencing Platform"/>
            <person name="Ma L.-J."/>
            <person name="Gale L.R."/>
            <person name="Schwartz D.C."/>
            <person name="Zhou S."/>
            <person name="Corby-Kistler H."/>
            <person name="Young S.K."/>
            <person name="Zeng Q."/>
            <person name="Gargeya S."/>
            <person name="Fitzgerald M."/>
            <person name="Haas B."/>
            <person name="Abouelleil A."/>
            <person name="Alvarado L."/>
            <person name="Arachchi H.M."/>
            <person name="Berlin A."/>
            <person name="Brown A."/>
            <person name="Chapman S.B."/>
            <person name="Chen Z."/>
            <person name="Dunbar C."/>
            <person name="Freedman E."/>
            <person name="Gearin G."/>
            <person name="Goldberg J."/>
            <person name="Griggs A."/>
            <person name="Gujja S."/>
            <person name="Heiman D."/>
            <person name="Howarth C."/>
            <person name="Larson L."/>
            <person name="Lui A."/>
            <person name="MacDonald P.J.P."/>
            <person name="Montmayeur A."/>
            <person name="Murphy C."/>
            <person name="Neiman D."/>
            <person name="Pearson M."/>
            <person name="Priest M."/>
            <person name="Roberts A."/>
            <person name="Saif S."/>
            <person name="Shea T."/>
            <person name="Shenoy N."/>
            <person name="Sisk P."/>
            <person name="Stolte C."/>
            <person name="Sykes S."/>
            <person name="Wortman J."/>
            <person name="Nusbaum C."/>
            <person name="Birren B."/>
        </authorList>
    </citation>
    <scope>NUCLEOTIDE SEQUENCE [LARGE SCALE GENOMIC DNA]</scope>
    <source>
        <strain evidence="4">HDV247</strain>
    </source>
</reference>
<dbReference type="SUPFAM" id="SSF57701">
    <property type="entry name" value="Zn2/Cys6 DNA-binding domain"/>
    <property type="match status" value="1"/>
</dbReference>
<dbReference type="InterPro" id="IPR001138">
    <property type="entry name" value="Zn2Cys6_DnaBD"/>
</dbReference>
<dbReference type="AlphaFoldDB" id="W9NVC0"/>
<feature type="region of interest" description="Disordered" evidence="2">
    <location>
        <begin position="755"/>
        <end position="783"/>
    </location>
</feature>
<dbReference type="Proteomes" id="UP000030751">
    <property type="component" value="Unassembled WGS sequence"/>
</dbReference>
<feature type="compositionally biased region" description="Low complexity" evidence="2">
    <location>
        <begin position="434"/>
        <end position="449"/>
    </location>
</feature>
<evidence type="ECO:0000259" key="3">
    <source>
        <dbReference type="PROSITE" id="PS50048"/>
    </source>
</evidence>
<dbReference type="GO" id="GO:0008270">
    <property type="term" value="F:zinc ion binding"/>
    <property type="evidence" value="ECO:0007669"/>
    <property type="project" value="InterPro"/>
</dbReference>
<protein>
    <recommendedName>
        <fullName evidence="3">Zn(2)-C6 fungal-type domain-containing protein</fullName>
    </recommendedName>
</protein>
<dbReference type="Gene3D" id="4.10.240.10">
    <property type="entry name" value="Zn(2)-C6 fungal-type DNA-binding domain"/>
    <property type="match status" value="1"/>
</dbReference>
<feature type="compositionally biased region" description="Pro residues" evidence="2">
    <location>
        <begin position="52"/>
        <end position="67"/>
    </location>
</feature>
<evidence type="ECO:0000256" key="1">
    <source>
        <dbReference type="ARBA" id="ARBA00023242"/>
    </source>
</evidence>
<feature type="compositionally biased region" description="Polar residues" evidence="2">
    <location>
        <begin position="770"/>
        <end position="783"/>
    </location>
</feature>
<keyword evidence="1" id="KW-0539">Nucleus</keyword>
<dbReference type="PANTHER" id="PTHR38166">
    <property type="entry name" value="C2H2-TYPE DOMAIN-CONTAINING PROTEIN-RELATED"/>
    <property type="match status" value="1"/>
</dbReference>
<evidence type="ECO:0000256" key="2">
    <source>
        <dbReference type="SAM" id="MobiDB-lite"/>
    </source>
</evidence>